<reference evidence="1 2" key="1">
    <citation type="journal article" date="2019" name="bioRxiv">
        <title>Bacteria contribute to plant secondary compound degradation in a generalist herbivore system.</title>
        <authorList>
            <person name="Francoeur C.B."/>
            <person name="Khadempour L."/>
            <person name="Moreira-Soto R.D."/>
            <person name="Gotting K."/>
            <person name="Book A.J."/>
            <person name="Pinto-Tomas A.A."/>
            <person name="Keefover-Ring K."/>
            <person name="Currie C.R."/>
        </authorList>
    </citation>
    <scope>NUCLEOTIDE SEQUENCE [LARGE SCALE GENOMIC DNA]</scope>
    <source>
        <strain evidence="1">Al-1710</strain>
    </source>
</reference>
<dbReference type="EMBL" id="VWXC01000001">
    <property type="protein sequence ID" value="NIG17241.1"/>
    <property type="molecule type" value="Genomic_DNA"/>
</dbReference>
<evidence type="ECO:0008006" key="3">
    <source>
        <dbReference type="Google" id="ProtNLM"/>
    </source>
</evidence>
<accession>A0ABX0RHZ5</accession>
<protein>
    <recommendedName>
        <fullName evidence="3">Two-component-system connector protein YcgZ</fullName>
    </recommendedName>
</protein>
<name>A0ABX0RHZ5_9GAMM</name>
<dbReference type="Proteomes" id="UP001515780">
    <property type="component" value="Unassembled WGS sequence"/>
</dbReference>
<organism evidence="1 2">
    <name type="scientific">Candidatus Pantoea communis</name>
    <dbReference type="NCBI Taxonomy" id="2608354"/>
    <lineage>
        <taxon>Bacteria</taxon>
        <taxon>Pseudomonadati</taxon>
        <taxon>Pseudomonadota</taxon>
        <taxon>Gammaproteobacteria</taxon>
        <taxon>Enterobacterales</taxon>
        <taxon>Erwiniaceae</taxon>
        <taxon>Pantoea</taxon>
    </lineage>
</organism>
<evidence type="ECO:0000313" key="1">
    <source>
        <dbReference type="EMBL" id="NIG17241.1"/>
    </source>
</evidence>
<sequence length="68" mass="7612">MAMEQDVAPPKDISEEEALGRVVGEILSAGKTLSRKTLCFELLKKLDEAEESSVKRHYSNIFKKLLSC</sequence>
<dbReference type="RefSeq" id="WP_072017021.1">
    <property type="nucleotide sequence ID" value="NZ_VWXC01000001.1"/>
</dbReference>
<evidence type="ECO:0000313" key="2">
    <source>
        <dbReference type="Proteomes" id="UP001515780"/>
    </source>
</evidence>
<gene>
    <name evidence="1" type="ORF">F3J37_00940</name>
</gene>
<dbReference type="Gene3D" id="1.20.5.5260">
    <property type="match status" value="1"/>
</dbReference>
<keyword evidence="2" id="KW-1185">Reference proteome</keyword>
<comment type="caution">
    <text evidence="1">The sequence shown here is derived from an EMBL/GenBank/DDBJ whole genome shotgun (WGS) entry which is preliminary data.</text>
</comment>
<proteinExistence type="predicted"/>